<gene>
    <name evidence="2" type="ORF">AVDCRST_MAG27-4642</name>
</gene>
<feature type="non-terminal residue" evidence="2">
    <location>
        <position position="1"/>
    </location>
</feature>
<feature type="region of interest" description="Disordered" evidence="1">
    <location>
        <begin position="138"/>
        <end position="216"/>
    </location>
</feature>
<evidence type="ECO:0000256" key="1">
    <source>
        <dbReference type="SAM" id="MobiDB-lite"/>
    </source>
</evidence>
<organism evidence="2">
    <name type="scientific">uncultured Craurococcus sp</name>
    <dbReference type="NCBI Taxonomy" id="1135998"/>
    <lineage>
        <taxon>Bacteria</taxon>
        <taxon>Pseudomonadati</taxon>
        <taxon>Pseudomonadota</taxon>
        <taxon>Alphaproteobacteria</taxon>
        <taxon>Acetobacterales</taxon>
        <taxon>Acetobacteraceae</taxon>
        <taxon>Craurococcus</taxon>
        <taxon>environmental samples</taxon>
    </lineage>
</organism>
<reference evidence="2" key="1">
    <citation type="submission" date="2020-02" db="EMBL/GenBank/DDBJ databases">
        <authorList>
            <person name="Meier V. D."/>
        </authorList>
    </citation>
    <scope>NUCLEOTIDE SEQUENCE</scope>
    <source>
        <strain evidence="2">AVDCRST_MAG27</strain>
    </source>
</reference>
<dbReference type="EMBL" id="CADCTD010000185">
    <property type="protein sequence ID" value="CAA9287627.1"/>
    <property type="molecule type" value="Genomic_DNA"/>
</dbReference>
<feature type="compositionally biased region" description="Gly residues" evidence="1">
    <location>
        <begin position="29"/>
        <end position="45"/>
    </location>
</feature>
<evidence type="ECO:0000313" key="2">
    <source>
        <dbReference type="EMBL" id="CAA9287627.1"/>
    </source>
</evidence>
<accession>A0A6J4JUE1</accession>
<feature type="compositionally biased region" description="Low complexity" evidence="1">
    <location>
        <begin position="58"/>
        <end position="68"/>
    </location>
</feature>
<feature type="non-terminal residue" evidence="2">
    <location>
        <position position="216"/>
    </location>
</feature>
<feature type="region of interest" description="Disordered" evidence="1">
    <location>
        <begin position="20"/>
        <end position="74"/>
    </location>
</feature>
<feature type="compositionally biased region" description="Basic and acidic residues" evidence="1">
    <location>
        <begin position="184"/>
        <end position="194"/>
    </location>
</feature>
<name>A0A6J4JUE1_9PROT</name>
<dbReference type="AlphaFoldDB" id="A0A6J4JUE1"/>
<protein>
    <submittedName>
        <fullName evidence="2">Phosphonate ABC transporter permease protein phnE</fullName>
    </submittedName>
</protein>
<sequence>GDGGQPRLLDVPARQLGLAALRDGEHGGAGDADGGRGGAAAGLPGGAQPRRRPRGEPGRAAAARGDANGPRDRLRADLRLGLRGRAAGGGSRHRAAYGGRLRQALRREHREYRARRLGRGALGGRELDAGLPLRHPAAGGAEPAELRPAAVRDQPALGERHRLRRRGRDRGGALQGDLLQLLRGDQRHPAADHPRRLRHRPALGAAAAPRHRSDAM</sequence>
<proteinExistence type="predicted"/>